<evidence type="ECO:0000256" key="9">
    <source>
        <dbReference type="ARBA" id="ARBA00022723"/>
    </source>
</evidence>
<dbReference type="SUPFAM" id="SSF53448">
    <property type="entry name" value="Nucleotide-diphospho-sugar transferases"/>
    <property type="match status" value="1"/>
</dbReference>
<dbReference type="InterPro" id="IPR029044">
    <property type="entry name" value="Nucleotide-diphossugar_trans"/>
</dbReference>
<comment type="pathway">
    <text evidence="4">Glycan metabolism; heparan sulfate biosynthesis.</text>
</comment>
<evidence type="ECO:0000256" key="1">
    <source>
        <dbReference type="ARBA" id="ARBA00001936"/>
    </source>
</evidence>
<feature type="transmembrane region" description="Helical" evidence="21">
    <location>
        <begin position="353"/>
        <end position="378"/>
    </location>
</feature>
<keyword evidence="6" id="KW-0328">Glycosyltransferase</keyword>
<dbReference type="Pfam" id="PF03016">
    <property type="entry name" value="Exostosin_GT47"/>
    <property type="match status" value="1"/>
</dbReference>
<evidence type="ECO:0000256" key="13">
    <source>
        <dbReference type="ARBA" id="ARBA00023034"/>
    </source>
</evidence>
<protein>
    <recommendedName>
        <fullName evidence="19">glucuronosyl-galactosyl-proteoglycan 4-alpha-N-acetylglucosaminyltransferase</fullName>
        <ecNumber evidence="19">2.4.1.223</ecNumber>
    </recommendedName>
</protein>
<evidence type="ECO:0000256" key="8">
    <source>
        <dbReference type="ARBA" id="ARBA00022692"/>
    </source>
</evidence>
<dbReference type="InterPro" id="IPR043502">
    <property type="entry name" value="DNA/RNA_pol_sf"/>
</dbReference>
<name>T2MI15_HYDVU</name>
<evidence type="ECO:0000256" key="11">
    <source>
        <dbReference type="ARBA" id="ARBA00022968"/>
    </source>
</evidence>
<keyword evidence="17" id="KW-0464">Manganese</keyword>
<dbReference type="AlphaFoldDB" id="T2MI15"/>
<dbReference type="PANTHER" id="PTHR48261">
    <property type="entry name" value="ACETYLGLUCOSAMINYLTRANSFERASE"/>
    <property type="match status" value="1"/>
</dbReference>
<evidence type="ECO:0000256" key="14">
    <source>
        <dbReference type="ARBA" id="ARBA00023136"/>
    </source>
</evidence>
<dbReference type="GO" id="GO:0005789">
    <property type="term" value="C:endoplasmic reticulum membrane"/>
    <property type="evidence" value="ECO:0007669"/>
    <property type="project" value="UniProtKB-SubCell"/>
</dbReference>
<evidence type="ECO:0000256" key="4">
    <source>
        <dbReference type="ARBA" id="ARBA00005093"/>
    </source>
</evidence>
<comment type="subcellular location">
    <subcellularLocation>
        <location evidence="3">Endoplasmic reticulum membrane</location>
        <topology evidence="3">Single-pass type II membrane protein</topology>
    </subcellularLocation>
    <subcellularLocation>
        <location evidence="2">Golgi apparatus</location>
    </subcellularLocation>
</comment>
<proteinExistence type="evidence at transcript level"/>
<evidence type="ECO:0000256" key="5">
    <source>
        <dbReference type="ARBA" id="ARBA00010271"/>
    </source>
</evidence>
<dbReference type="InterPro" id="IPR004263">
    <property type="entry name" value="Exostosin"/>
</dbReference>
<keyword evidence="15" id="KW-1015">Disulfide bond</keyword>
<reference evidence="23" key="1">
    <citation type="journal article" date="2013" name="Genome Biol. Evol.">
        <title>Punctuated emergences of genetic and phenotypic innovations in eumetazoan, bilaterian, euteleostome, and hominidae ancestors.</title>
        <authorList>
            <person name="Wenger Y."/>
            <person name="Galliot B."/>
        </authorList>
    </citation>
    <scope>NUCLEOTIDE SEQUENCE</scope>
    <source>
        <tissue evidence="23">Whole animals</tissue>
    </source>
</reference>
<keyword evidence="7" id="KW-0808">Transferase</keyword>
<accession>T2MI15</accession>
<keyword evidence="12 21" id="KW-1133">Transmembrane helix</keyword>
<evidence type="ECO:0000256" key="21">
    <source>
        <dbReference type="SAM" id="Phobius"/>
    </source>
</evidence>
<dbReference type="SUPFAM" id="SSF56672">
    <property type="entry name" value="DNA/RNA polymerases"/>
    <property type="match status" value="1"/>
</dbReference>
<evidence type="ECO:0000256" key="19">
    <source>
        <dbReference type="ARBA" id="ARBA00066812"/>
    </source>
</evidence>
<organism evidence="23">
    <name type="scientific">Hydra vulgaris</name>
    <name type="common">Hydra</name>
    <name type="synonym">Hydra attenuata</name>
    <dbReference type="NCBI Taxonomy" id="6087"/>
    <lineage>
        <taxon>Eukaryota</taxon>
        <taxon>Metazoa</taxon>
        <taxon>Cnidaria</taxon>
        <taxon>Hydrozoa</taxon>
        <taxon>Hydroidolina</taxon>
        <taxon>Anthoathecata</taxon>
        <taxon>Aplanulata</taxon>
        <taxon>Hydridae</taxon>
        <taxon>Hydra</taxon>
    </lineage>
</organism>
<evidence type="ECO:0000256" key="7">
    <source>
        <dbReference type="ARBA" id="ARBA00022679"/>
    </source>
</evidence>
<dbReference type="PANTHER" id="PTHR48261:SF4">
    <property type="entry name" value="EXOSTOSIN LIKE GLYCOSYLTRANSFERASE 3"/>
    <property type="match status" value="1"/>
</dbReference>
<comment type="cofactor">
    <cofactor evidence="1">
        <name>Mn(2+)</name>
        <dbReference type="ChEBI" id="CHEBI:29035"/>
    </cofactor>
</comment>
<evidence type="ECO:0000256" key="16">
    <source>
        <dbReference type="ARBA" id="ARBA00023180"/>
    </source>
</evidence>
<evidence type="ECO:0000256" key="18">
    <source>
        <dbReference type="ARBA" id="ARBA00050948"/>
    </source>
</evidence>
<comment type="similarity">
    <text evidence="5">Belongs to the glycosyltransferase 47 family.</text>
</comment>
<evidence type="ECO:0000313" key="23">
    <source>
        <dbReference type="EMBL" id="CDG71923.1"/>
    </source>
</evidence>
<evidence type="ECO:0000256" key="6">
    <source>
        <dbReference type="ARBA" id="ARBA00022676"/>
    </source>
</evidence>
<dbReference type="GO" id="GO:0046872">
    <property type="term" value="F:metal ion binding"/>
    <property type="evidence" value="ECO:0007669"/>
    <property type="project" value="UniProtKB-KW"/>
</dbReference>
<gene>
    <name evidence="23" type="primary">EXTL3</name>
</gene>
<keyword evidence="10" id="KW-0256">Endoplasmic reticulum</keyword>
<keyword evidence="13" id="KW-0333">Golgi apparatus</keyword>
<dbReference type="Pfam" id="PF09258">
    <property type="entry name" value="Glyco_transf_64"/>
    <property type="match status" value="1"/>
</dbReference>
<keyword evidence="11" id="KW-0735">Signal-anchor</keyword>
<keyword evidence="8 21" id="KW-0812">Transmembrane</keyword>
<comment type="catalytic activity">
    <reaction evidence="18">
        <text>3-O-(beta-D-GlcA-(1-&gt;3)-beta-D-Gal-(1-&gt;3)-beta-D-Gal-(1-&gt;4)-beta-D-Xyl)-L-seryl-[protein] + UDP-N-acetyl-alpha-D-glucosamine = 3-O-(alpha-D-GlcNAc-(1-&gt;4)-beta-D-GlcA-(1-&gt;3)-beta-D-Gal-(1-&gt;3)-beta-D-Gal-(1-&gt;4)-beta-D-Xyl)-L-seryl-[protein] + UDP + H(+)</text>
        <dbReference type="Rhea" id="RHEA:16221"/>
        <dbReference type="Rhea" id="RHEA-COMP:12573"/>
        <dbReference type="Rhea" id="RHEA-COMP:12574"/>
        <dbReference type="ChEBI" id="CHEBI:15378"/>
        <dbReference type="ChEBI" id="CHEBI:57705"/>
        <dbReference type="ChEBI" id="CHEBI:58223"/>
        <dbReference type="ChEBI" id="CHEBI:132093"/>
        <dbReference type="ChEBI" id="CHEBI:132104"/>
        <dbReference type="EC" id="2.4.1.223"/>
    </reaction>
</comment>
<dbReference type="Pfam" id="PF00078">
    <property type="entry name" value="RVT_1"/>
    <property type="match status" value="1"/>
</dbReference>
<sequence>MNISIKALHNENGIVTNDPNQIVSLLNNKFQDVFVLENDFNLPTFVSRINKNLNFDIISYKDILNKLESLNTEKSCGSDLIKPLILKNCAYGIALSLAHMFTTSIVLSELPVQWKSANISPQFKKGSKLSLMNYRPISFTSVPCKILEGVVQDLIMNFLNTLDAISFYLSQNIPVDVIYLDFAKAFDSVPHKRLLIKLKCYGISGTLLKWIKAFLKNRRQRVVMGDIVSSWKDIFSGVPQDSVINPLLFIIYINDLPENFVNISKMYADNVKVLSRVDCEADVNLLQNDLDKPVNWSNKCLLKFNFENYLMYFGKNNPKRTYFMQNMPLSITDTEKNLGVNKKTMFLTSWFSFFRFVLMVVVVLGLVVPFFIQLVLLIQPTELKDDLVSDFRSIQYINLYEKQKEIHSMKLQLKELDNIKLKTLNYLRLLDENRVSLIEQVSLLVNHKDMLEKEVKKLTNQLSSRSKKEPESIKMSEQVMTKTIYVGVPLNSYIDSDKHHMNRSNCNLDKCFDFSKCSYVDKFSIYLYEPRYKEPLYKHFISLIDLVKDNNSCIYLVFLNMNDSVKSLNAQIEALSTWKSTGANHILYLQHFKNENYCNKVDKLNVKQSVKVMSFSCDSAINYFDFVIPSVDLNSLSQVAFSNLMPLNRKFILSFYKQSYKNNKIQDLIVDQIKHESDVVIINSSQISKTCLHNYCSFDNPSVMQLLKDSQFTILLHSNRYFVDELWYSLYNGAIPVVLGNKDFLPFSDVLDWKKAAVLLPVQRLTELIFILRTFHVDDISAMKAHGRFLFETYFSDHYKVLRTVLEVFKHRIGVLPTPEKDFQVKQFLHIAKQPDDTVINSVNFLKNFSFLSRSSYKSWNSYPGGLTFFPVTPWSNPPPSLYQFSKEGREHFMPIADGKGGDGVSFSRSLGGDMPFEMFTVVMLTYDRYSILMEALQRLSGMKYLHKVVVVWNHPSDPTDDIVWPDIGVRVEVIRASGNSLNNRFIPYSNIETEAILSVDDDIYLRHDEIELAFRVWRENRNRLVGFPGRHHSYNATKDSFDYNSEHSCELSLVLTGGAFFHKYYSYVYTNHMASSIREMVDQYMNCEDIAMNFLVAHITQKPPIKVTSRWTFKCPGCPAALSADESHYFERNSCMTYFEQVFGYNPLKRTQYRADSILFKTRLPSGLTKCFQYV</sequence>
<keyword evidence="9" id="KW-0479">Metal-binding</keyword>
<evidence type="ECO:0000256" key="2">
    <source>
        <dbReference type="ARBA" id="ARBA00004555"/>
    </source>
</evidence>
<keyword evidence="14 21" id="KW-0472">Membrane</keyword>
<dbReference type="InterPro" id="IPR015338">
    <property type="entry name" value="GT64_dom"/>
</dbReference>
<keyword evidence="16" id="KW-0325">Glycoprotein</keyword>
<dbReference type="Gene3D" id="3.90.550.10">
    <property type="entry name" value="Spore Coat Polysaccharide Biosynthesis Protein SpsA, Chain A"/>
    <property type="match status" value="1"/>
</dbReference>
<feature type="non-terminal residue" evidence="23">
    <location>
        <position position="1"/>
    </location>
</feature>
<evidence type="ECO:0000256" key="17">
    <source>
        <dbReference type="ARBA" id="ARBA00023211"/>
    </source>
</evidence>
<evidence type="ECO:0000259" key="22">
    <source>
        <dbReference type="PROSITE" id="PS50878"/>
    </source>
</evidence>
<evidence type="ECO:0000256" key="3">
    <source>
        <dbReference type="ARBA" id="ARBA00004648"/>
    </source>
</evidence>
<dbReference type="EC" id="2.4.1.223" evidence="19"/>
<dbReference type="PROSITE" id="PS50878">
    <property type="entry name" value="RT_POL"/>
    <property type="match status" value="1"/>
</dbReference>
<dbReference type="EMBL" id="HAAD01005691">
    <property type="protein sequence ID" value="CDG71923.1"/>
    <property type="molecule type" value="mRNA"/>
</dbReference>
<dbReference type="InterPro" id="IPR040911">
    <property type="entry name" value="Exostosin_GT47"/>
</dbReference>
<evidence type="ECO:0000256" key="20">
    <source>
        <dbReference type="SAM" id="Coils"/>
    </source>
</evidence>
<evidence type="ECO:0000256" key="10">
    <source>
        <dbReference type="ARBA" id="ARBA00022824"/>
    </source>
</evidence>
<dbReference type="GO" id="GO:0005794">
    <property type="term" value="C:Golgi apparatus"/>
    <property type="evidence" value="ECO:0007669"/>
    <property type="project" value="UniProtKB-SubCell"/>
</dbReference>
<keyword evidence="20" id="KW-0175">Coiled coil</keyword>
<dbReference type="GO" id="GO:0015012">
    <property type="term" value="P:heparan sulfate proteoglycan biosynthetic process"/>
    <property type="evidence" value="ECO:0007669"/>
    <property type="project" value="UniProtKB-ARBA"/>
</dbReference>
<dbReference type="CDD" id="cd01650">
    <property type="entry name" value="RT_nLTR_like"/>
    <property type="match status" value="1"/>
</dbReference>
<evidence type="ECO:0000256" key="15">
    <source>
        <dbReference type="ARBA" id="ARBA00023157"/>
    </source>
</evidence>
<feature type="coiled-coil region" evidence="20">
    <location>
        <begin position="441"/>
        <end position="468"/>
    </location>
</feature>
<dbReference type="InterPro" id="IPR000477">
    <property type="entry name" value="RT_dom"/>
</dbReference>
<feature type="domain" description="Reverse transcriptase" evidence="22">
    <location>
        <begin position="103"/>
        <end position="358"/>
    </location>
</feature>
<dbReference type="FunFam" id="3.90.550.10:FF:000033">
    <property type="entry name" value="Exostosin-like glycosyltransferase 3"/>
    <property type="match status" value="1"/>
</dbReference>
<dbReference type="OrthoDB" id="5954868at2759"/>
<evidence type="ECO:0000256" key="12">
    <source>
        <dbReference type="ARBA" id="ARBA00022989"/>
    </source>
</evidence>
<dbReference type="GO" id="GO:0001888">
    <property type="term" value="F:glucuronyl-galactosyl-proteoglycan 4-alpha-N-acetylglucosaminyltransferase activity"/>
    <property type="evidence" value="ECO:0007669"/>
    <property type="project" value="UniProtKB-EC"/>
</dbReference>